<dbReference type="InterPro" id="IPR050157">
    <property type="entry name" value="PSI_iron-sulfur_center"/>
</dbReference>
<feature type="domain" description="4Fe-4S ferredoxin-type" evidence="5">
    <location>
        <begin position="135"/>
        <end position="164"/>
    </location>
</feature>
<feature type="domain" description="4Fe-4S ferredoxin-type" evidence="5">
    <location>
        <begin position="356"/>
        <end position="385"/>
    </location>
</feature>
<evidence type="ECO:0000256" key="3">
    <source>
        <dbReference type="ARBA" id="ARBA00023004"/>
    </source>
</evidence>
<keyword evidence="1" id="KW-0004">4Fe-4S</keyword>
<dbReference type="STRING" id="420247.Msm_1460"/>
<feature type="domain" description="4Fe-4S ferredoxin-type" evidence="5">
    <location>
        <begin position="67"/>
        <end position="96"/>
    </location>
</feature>
<keyword evidence="4" id="KW-0411">Iron-sulfur</keyword>
<dbReference type="InterPro" id="IPR017896">
    <property type="entry name" value="4Fe4S_Fe-S-bd"/>
</dbReference>
<dbReference type="HOGENOM" id="CLU_693748_0_0_2"/>
<dbReference type="PRINTS" id="PR01868">
    <property type="entry name" value="ABCEFAMILY"/>
</dbReference>
<organism evidence="6 7">
    <name type="scientific">Methanobrevibacter smithii (strain ATCC 35061 / DSM 861 / OCM 144 / PS)</name>
    <dbReference type="NCBI Taxonomy" id="420247"/>
    <lineage>
        <taxon>Archaea</taxon>
        <taxon>Methanobacteriati</taxon>
        <taxon>Methanobacteriota</taxon>
        <taxon>Methanomada group</taxon>
        <taxon>Methanobacteria</taxon>
        <taxon>Methanobacteriales</taxon>
        <taxon>Methanobacteriaceae</taxon>
        <taxon>Methanobrevibacter</taxon>
    </lineage>
</organism>
<dbReference type="PANTHER" id="PTHR24960">
    <property type="entry name" value="PHOTOSYSTEM I IRON-SULFUR CENTER-RELATED"/>
    <property type="match status" value="1"/>
</dbReference>
<keyword evidence="7" id="KW-1185">Reference proteome</keyword>
<feature type="domain" description="4Fe-4S ferredoxin-type" evidence="5">
    <location>
        <begin position="274"/>
        <end position="303"/>
    </location>
</feature>
<evidence type="ECO:0000256" key="1">
    <source>
        <dbReference type="ARBA" id="ARBA00022485"/>
    </source>
</evidence>
<dbReference type="EnsemblBacteria" id="ABQ87665">
    <property type="protein sequence ID" value="ABQ87665"/>
    <property type="gene ID" value="Msm_1460"/>
</dbReference>
<feature type="domain" description="4Fe-4S ferredoxin-type" evidence="5">
    <location>
        <begin position="1"/>
        <end position="29"/>
    </location>
</feature>
<sequence>MIIFNTDDCIKCEACEGICPSNAIKVQPNNIIHCDTCGDSPKCAEICPNDALKVDFLTLEEGGAQQARLIFNGLKCDQCGKCVETCPQNTITLTNNPKIPLEGFCVMCQQCVEICPLDYVGIEGIKDPNHRELNIEGPIYIENCVGCGTCIEECPVQAISLNELGEPIEINSEICIKCGVCSQTCPWNAVFISEKIPTKRTKEITEFKLNESSCIGCKTCVEICPGDFIKFNTNNLTITLPKMCAACGLCEKMCSVNAISLNVKLHDATPCTEEGVVCDAEKCDHIGACAMKCPTQAIHVVTKTGMSVPEQIKSDEDPLFKSCIRCGACASSCPNNALTLDTEFEINKNGTLIKRPRIQYNPSKCDQCGDCVNSCPYNMLKTTDNPKLPIAGFCTLCGQCIETCPEKALSYK</sequence>
<dbReference type="RefSeq" id="WP_011954522.1">
    <property type="nucleotide sequence ID" value="NC_009515.1"/>
</dbReference>
<dbReference type="Pfam" id="PF12798">
    <property type="entry name" value="Fer4_3"/>
    <property type="match status" value="1"/>
</dbReference>
<dbReference type="SUPFAM" id="SSF54862">
    <property type="entry name" value="4Fe-4S ferredoxins"/>
    <property type="match status" value="3"/>
</dbReference>
<gene>
    <name evidence="6" type="ordered locus">Msm_1460</name>
</gene>
<dbReference type="Gene3D" id="3.30.70.20">
    <property type="match status" value="6"/>
</dbReference>
<reference evidence="6 7" key="1">
    <citation type="journal article" date="2007" name="Proc. Natl. Acad. Sci. U.S.A.">
        <title>Genomic and metabolic adaptations of Methanobrevibacter smithii to the human gut.</title>
        <authorList>
            <person name="Samuel B.S."/>
            <person name="Hansen E.E."/>
            <person name="Manchester J.K."/>
            <person name="Coutinho P.M."/>
            <person name="Henrissat B."/>
            <person name="Fulton R."/>
            <person name="Latreille P."/>
            <person name="Kim K."/>
            <person name="Wilson R.K."/>
            <person name="Gordon J.I."/>
        </authorList>
    </citation>
    <scope>NUCLEOTIDE SEQUENCE [LARGE SCALE GENOMIC DNA]</scope>
    <source>
        <strain evidence="7">ATCC 35061 / DSM 861 / OCM 144 / PS</strain>
    </source>
</reference>
<dbReference type="KEGG" id="msi:Msm_1460"/>
<evidence type="ECO:0000256" key="4">
    <source>
        <dbReference type="ARBA" id="ARBA00023014"/>
    </source>
</evidence>
<keyword evidence="2" id="KW-0479">Metal-binding</keyword>
<dbReference type="CDD" id="cd10549">
    <property type="entry name" value="MtMvhB_like"/>
    <property type="match status" value="3"/>
</dbReference>
<dbReference type="AlphaFoldDB" id="A5UN87"/>
<keyword evidence="3" id="KW-0408">Iron</keyword>
<evidence type="ECO:0000313" key="6">
    <source>
        <dbReference type="EMBL" id="ABQ87665.1"/>
    </source>
</evidence>
<dbReference type="BioCyc" id="MSMI420247:GHWZ-1498-MONOMER"/>
<dbReference type="Pfam" id="PF12838">
    <property type="entry name" value="Fer4_7"/>
    <property type="match status" value="2"/>
</dbReference>
<dbReference type="GeneID" id="78818108"/>
<evidence type="ECO:0000259" key="5">
    <source>
        <dbReference type="PROSITE" id="PS51379"/>
    </source>
</evidence>
<dbReference type="InterPro" id="IPR017900">
    <property type="entry name" value="4Fe4S_Fe_S_CS"/>
</dbReference>
<dbReference type="Pfam" id="PF13187">
    <property type="entry name" value="Fer4_9"/>
    <property type="match status" value="1"/>
</dbReference>
<proteinExistence type="predicted"/>
<feature type="domain" description="4Fe-4S ferredoxin-type" evidence="5">
    <location>
        <begin position="386"/>
        <end position="412"/>
    </location>
</feature>
<dbReference type="GO" id="GO:0046872">
    <property type="term" value="F:metal ion binding"/>
    <property type="evidence" value="ECO:0007669"/>
    <property type="project" value="UniProtKB-KW"/>
</dbReference>
<dbReference type="GO" id="GO:0051539">
    <property type="term" value="F:4 iron, 4 sulfur cluster binding"/>
    <property type="evidence" value="ECO:0007669"/>
    <property type="project" value="UniProtKB-KW"/>
</dbReference>
<dbReference type="PANTHER" id="PTHR24960:SF79">
    <property type="entry name" value="PHOTOSYSTEM I IRON-SULFUR CENTER"/>
    <property type="match status" value="1"/>
</dbReference>
<feature type="domain" description="4Fe-4S ferredoxin-type" evidence="5">
    <location>
        <begin position="205"/>
        <end position="234"/>
    </location>
</feature>
<feature type="domain" description="4Fe-4S ferredoxin-type" evidence="5">
    <location>
        <begin position="310"/>
        <end position="343"/>
    </location>
</feature>
<dbReference type="EMBL" id="CP000678">
    <property type="protein sequence ID" value="ABQ87665.1"/>
    <property type="molecule type" value="Genomic_DNA"/>
</dbReference>
<dbReference type="Proteomes" id="UP000001992">
    <property type="component" value="Chromosome"/>
</dbReference>
<feature type="domain" description="4Fe-4S ferredoxin-type" evidence="5">
    <location>
        <begin position="97"/>
        <end position="125"/>
    </location>
</feature>
<dbReference type="PROSITE" id="PS51379">
    <property type="entry name" value="4FE4S_FER_2"/>
    <property type="match status" value="11"/>
</dbReference>
<evidence type="ECO:0000256" key="2">
    <source>
        <dbReference type="ARBA" id="ARBA00022723"/>
    </source>
</evidence>
<protein>
    <submittedName>
        <fullName evidence="6">Energy-converting hydrogenase B, subunit K, EhbK</fullName>
    </submittedName>
</protein>
<dbReference type="PATRIC" id="fig|420247.28.peg.1454"/>
<evidence type="ECO:0000313" key="7">
    <source>
        <dbReference type="Proteomes" id="UP000001992"/>
    </source>
</evidence>
<accession>A5UN87</accession>
<feature type="domain" description="4Fe-4S ferredoxin-type" evidence="5">
    <location>
        <begin position="166"/>
        <end position="195"/>
    </location>
</feature>
<dbReference type="InterPro" id="IPR013283">
    <property type="entry name" value="RLI1"/>
</dbReference>
<dbReference type="eggNOG" id="arCOG02181">
    <property type="taxonomic scope" value="Archaea"/>
</dbReference>
<name>A5UN87_METS3</name>
<dbReference type="Pfam" id="PF00037">
    <property type="entry name" value="Fer4"/>
    <property type="match status" value="3"/>
</dbReference>
<feature type="domain" description="4Fe-4S ferredoxin-type" evidence="5">
    <location>
        <begin position="235"/>
        <end position="264"/>
    </location>
</feature>
<dbReference type="GO" id="GO:0016491">
    <property type="term" value="F:oxidoreductase activity"/>
    <property type="evidence" value="ECO:0007669"/>
    <property type="project" value="UniProtKB-ARBA"/>
</dbReference>
<dbReference type="PROSITE" id="PS00198">
    <property type="entry name" value="4FE4S_FER_1"/>
    <property type="match status" value="6"/>
</dbReference>